<gene>
    <name evidence="1" type="ORF">SAMN05216333_102220</name>
</gene>
<evidence type="ECO:0000313" key="1">
    <source>
        <dbReference type="EMBL" id="SEN95577.1"/>
    </source>
</evidence>
<dbReference type="Pfam" id="PF11185">
    <property type="entry name" value="DUF2971"/>
    <property type="match status" value="1"/>
</dbReference>
<accession>A0A1H8KRQ9</accession>
<evidence type="ECO:0000313" key="2">
    <source>
        <dbReference type="Proteomes" id="UP000198814"/>
    </source>
</evidence>
<dbReference type="InterPro" id="IPR021352">
    <property type="entry name" value="DUF2971"/>
</dbReference>
<protein>
    <recommendedName>
        <fullName evidence="3">DUF2971 domain-containing protein</fullName>
    </recommendedName>
</protein>
<dbReference type="Proteomes" id="UP000198814">
    <property type="component" value="Unassembled WGS sequence"/>
</dbReference>
<organism evidence="1 2">
    <name type="scientific">Nitrosomonas oligotropha</name>
    <dbReference type="NCBI Taxonomy" id="42354"/>
    <lineage>
        <taxon>Bacteria</taxon>
        <taxon>Pseudomonadati</taxon>
        <taxon>Pseudomonadota</taxon>
        <taxon>Betaproteobacteria</taxon>
        <taxon>Nitrosomonadales</taxon>
        <taxon>Nitrosomonadaceae</taxon>
        <taxon>Nitrosomonas</taxon>
    </lineage>
</organism>
<proteinExistence type="predicted"/>
<dbReference type="AlphaFoldDB" id="A0A1H8KRQ9"/>
<name>A0A1H8KRQ9_9PROT</name>
<keyword evidence="2" id="KW-1185">Reference proteome</keyword>
<dbReference type="EMBL" id="FODO01000002">
    <property type="protein sequence ID" value="SEN95577.1"/>
    <property type="molecule type" value="Genomic_DNA"/>
</dbReference>
<evidence type="ECO:0008006" key="3">
    <source>
        <dbReference type="Google" id="ProtNLM"/>
    </source>
</evidence>
<sequence length="222" mass="26077">MDLAKFVWLLKEKRLFMSRLDKFADPYEGSLTKKTIEGIDLFLRQHGSKDSWAEMSNMYRENQSSTFVCCWHGNEQESEAMWRLYCGSGHGIAIQSTYDRLVETIKEQLETYVGCVKYIDYEREWFPDANAFYPVMHKRSAFAHENEVRLVCSPSSYRLMPLEQRPTSICIPWDSTTMIERVYVDPYAPEYFYNVVQSIVSAFEPSISPRLFWSQMKAAPLF</sequence>
<reference evidence="2" key="1">
    <citation type="submission" date="2016-10" db="EMBL/GenBank/DDBJ databases">
        <authorList>
            <person name="Varghese N."/>
            <person name="Submissions S."/>
        </authorList>
    </citation>
    <scope>NUCLEOTIDE SEQUENCE [LARGE SCALE GENOMIC DNA]</scope>
    <source>
        <strain evidence="2">Nm76</strain>
    </source>
</reference>